<dbReference type="Gene3D" id="3.10.180.10">
    <property type="entry name" value="2,3-Dihydroxybiphenyl 1,2-Dioxygenase, domain 1"/>
    <property type="match status" value="1"/>
</dbReference>
<dbReference type="PANTHER" id="PTHR39434:SF1">
    <property type="entry name" value="VOC DOMAIN-CONTAINING PROTEIN"/>
    <property type="match status" value="1"/>
</dbReference>
<dbReference type="InterPro" id="IPR029068">
    <property type="entry name" value="Glyas_Bleomycin-R_OHBP_Dase"/>
</dbReference>
<evidence type="ECO:0000313" key="3">
    <source>
        <dbReference type="Proteomes" id="UP001589810"/>
    </source>
</evidence>
<keyword evidence="3" id="KW-1185">Reference proteome</keyword>
<dbReference type="PANTHER" id="PTHR39434">
    <property type="match status" value="1"/>
</dbReference>
<sequence length="132" mass="15328">MRNQYDACHIAVPARDLDEALEYYVFGLGAKLARRYEDRITLDFFGDQLVCHLCDDVPAEAVAYPRHFGVSFAQAEDFDRLVRLVEHRKLRVLSGPSIRFEGTAEQHRTLFLADPSNNVIEFKNYDDPRMQY</sequence>
<evidence type="ECO:0000259" key="1">
    <source>
        <dbReference type="PROSITE" id="PS51819"/>
    </source>
</evidence>
<accession>A0ABV6MV16</accession>
<evidence type="ECO:0000313" key="2">
    <source>
        <dbReference type="EMBL" id="MFC0543690.1"/>
    </source>
</evidence>
<dbReference type="InterPro" id="IPR004360">
    <property type="entry name" value="Glyas_Fos-R_dOase_dom"/>
</dbReference>
<name>A0ABV6MV16_9PSEU</name>
<comment type="caution">
    <text evidence="2">The sequence shown here is derived from an EMBL/GenBank/DDBJ whole genome shotgun (WGS) entry which is preliminary data.</text>
</comment>
<dbReference type="SUPFAM" id="SSF54593">
    <property type="entry name" value="Glyoxalase/Bleomycin resistance protein/Dihydroxybiphenyl dioxygenase"/>
    <property type="match status" value="1"/>
</dbReference>
<gene>
    <name evidence="2" type="ORF">ACFFH7_19460</name>
</gene>
<reference evidence="2 3" key="1">
    <citation type="submission" date="2024-09" db="EMBL/GenBank/DDBJ databases">
        <authorList>
            <person name="Sun Q."/>
            <person name="Mori K."/>
        </authorList>
    </citation>
    <scope>NUCLEOTIDE SEQUENCE [LARGE SCALE GENOMIC DNA]</scope>
    <source>
        <strain evidence="2 3">TBRC 1432</strain>
    </source>
</reference>
<dbReference type="RefSeq" id="WP_273935186.1">
    <property type="nucleotide sequence ID" value="NZ_CP097263.1"/>
</dbReference>
<dbReference type="EMBL" id="JBHLUD010000007">
    <property type="protein sequence ID" value="MFC0543690.1"/>
    <property type="molecule type" value="Genomic_DNA"/>
</dbReference>
<protein>
    <submittedName>
        <fullName evidence="2">VOC family protein</fullName>
    </submittedName>
</protein>
<proteinExistence type="predicted"/>
<dbReference type="InterPro" id="IPR037523">
    <property type="entry name" value="VOC_core"/>
</dbReference>
<feature type="domain" description="VOC" evidence="1">
    <location>
        <begin position="6"/>
        <end position="125"/>
    </location>
</feature>
<organism evidence="2 3">
    <name type="scientific">Kutzneria chonburiensis</name>
    <dbReference type="NCBI Taxonomy" id="1483604"/>
    <lineage>
        <taxon>Bacteria</taxon>
        <taxon>Bacillati</taxon>
        <taxon>Actinomycetota</taxon>
        <taxon>Actinomycetes</taxon>
        <taxon>Pseudonocardiales</taxon>
        <taxon>Pseudonocardiaceae</taxon>
        <taxon>Kutzneria</taxon>
    </lineage>
</organism>
<dbReference type="Pfam" id="PF00903">
    <property type="entry name" value="Glyoxalase"/>
    <property type="match status" value="1"/>
</dbReference>
<dbReference type="PROSITE" id="PS51819">
    <property type="entry name" value="VOC"/>
    <property type="match status" value="1"/>
</dbReference>
<dbReference type="Proteomes" id="UP001589810">
    <property type="component" value="Unassembled WGS sequence"/>
</dbReference>